<evidence type="ECO:0000256" key="2">
    <source>
        <dbReference type="ARBA" id="ARBA00022741"/>
    </source>
</evidence>
<dbReference type="SUPFAM" id="SSF52540">
    <property type="entry name" value="P-loop containing nucleoside triphosphate hydrolases"/>
    <property type="match status" value="1"/>
</dbReference>
<dbReference type="Pfam" id="PF00005">
    <property type="entry name" value="ABC_tran"/>
    <property type="match status" value="1"/>
</dbReference>
<dbReference type="AlphaFoldDB" id="A0A9E2BF28"/>
<comment type="caution">
    <text evidence="5">The sequence shown here is derived from an EMBL/GenBank/DDBJ whole genome shotgun (WGS) entry which is preliminary data.</text>
</comment>
<dbReference type="Proteomes" id="UP000811545">
    <property type="component" value="Unassembled WGS sequence"/>
</dbReference>
<dbReference type="PANTHER" id="PTHR42939">
    <property type="entry name" value="ABC TRANSPORTER ATP-BINDING PROTEIN ALBC-RELATED"/>
    <property type="match status" value="1"/>
</dbReference>
<protein>
    <submittedName>
        <fullName evidence="5">ABC transporter ATP-binding protein YtrB</fullName>
    </submittedName>
</protein>
<dbReference type="InterPro" id="IPR027417">
    <property type="entry name" value="P-loop_NTPase"/>
</dbReference>
<name>A0A9E2BF28_PSYF1</name>
<dbReference type="InterPro" id="IPR017871">
    <property type="entry name" value="ABC_transporter-like_CS"/>
</dbReference>
<dbReference type="CDD" id="cd03230">
    <property type="entry name" value="ABC_DR_subfamily_A"/>
    <property type="match status" value="1"/>
</dbReference>
<feature type="domain" description="ABC transporter" evidence="4">
    <location>
        <begin position="6"/>
        <end position="232"/>
    </location>
</feature>
<reference evidence="5 6" key="1">
    <citation type="journal article" date="2021" name="bioRxiv">
        <title>Unique metabolic strategies in Hadean analogues reveal hints for primordial physiology.</title>
        <authorList>
            <person name="Nobu M.K."/>
            <person name="Nakai R."/>
            <person name="Tamazawa S."/>
            <person name="Mori H."/>
            <person name="Toyoda A."/>
            <person name="Ijiri A."/>
            <person name="Suzuki S."/>
            <person name="Kurokawa K."/>
            <person name="Kamagata Y."/>
            <person name="Tamaki H."/>
        </authorList>
    </citation>
    <scope>NUCLEOTIDE SEQUENCE [LARGE SCALE GENOMIC DNA]</scope>
    <source>
        <strain evidence="5">BS525</strain>
    </source>
</reference>
<keyword evidence="2" id="KW-0547">Nucleotide-binding</keyword>
<evidence type="ECO:0000259" key="4">
    <source>
        <dbReference type="PROSITE" id="PS50893"/>
    </source>
</evidence>
<evidence type="ECO:0000313" key="6">
    <source>
        <dbReference type="Proteomes" id="UP000811545"/>
    </source>
</evidence>
<dbReference type="SMART" id="SM00382">
    <property type="entry name" value="AAA"/>
    <property type="match status" value="1"/>
</dbReference>
<dbReference type="Gene3D" id="3.40.50.300">
    <property type="entry name" value="P-loop containing nucleotide triphosphate hydrolases"/>
    <property type="match status" value="1"/>
</dbReference>
<accession>A0A9E2BF28</accession>
<dbReference type="GO" id="GO:0016887">
    <property type="term" value="F:ATP hydrolysis activity"/>
    <property type="evidence" value="ECO:0007669"/>
    <property type="project" value="InterPro"/>
</dbReference>
<sequence>MSTSVIELNSISKYYGTTTALEGISFKVEEGSIFGFLGPNGAGKTTTIKIIMGLRRPSSGTVFLWGKQIVGRNMELLKKIGYVPENESIYDTFSLFELINIVKPYYPTWDSKLESVYQDKFELPLKQKIGKFSLGMKRKVLLLLALCFKPELLILDDPTLGLDPLTRYKFLQLLVDTVASEKHTIFLSSHVLGEVERVCDTIAFLKKGKLLDIKKMDELKSEDKLFRVVDRSLINISYITP</sequence>
<gene>
    <name evidence="5" type="primary">ytrB</name>
    <name evidence="5" type="ORF">DDT42_00279</name>
</gene>
<dbReference type="PROSITE" id="PS50893">
    <property type="entry name" value="ABC_TRANSPORTER_2"/>
    <property type="match status" value="1"/>
</dbReference>
<evidence type="ECO:0000256" key="1">
    <source>
        <dbReference type="ARBA" id="ARBA00022448"/>
    </source>
</evidence>
<dbReference type="PANTHER" id="PTHR42939:SF1">
    <property type="entry name" value="ABC TRANSPORTER ATP-BINDING PROTEIN ALBC-RELATED"/>
    <property type="match status" value="1"/>
</dbReference>
<keyword evidence="1" id="KW-0813">Transport</keyword>
<proteinExistence type="predicted"/>
<evidence type="ECO:0000256" key="3">
    <source>
        <dbReference type="ARBA" id="ARBA00022840"/>
    </source>
</evidence>
<evidence type="ECO:0000313" key="5">
    <source>
        <dbReference type="EMBL" id="MBT9144438.1"/>
    </source>
</evidence>
<dbReference type="InterPro" id="IPR003439">
    <property type="entry name" value="ABC_transporter-like_ATP-bd"/>
</dbReference>
<dbReference type="GO" id="GO:0005524">
    <property type="term" value="F:ATP binding"/>
    <property type="evidence" value="ECO:0007669"/>
    <property type="project" value="UniProtKB-KW"/>
</dbReference>
<organism evidence="5 6">
    <name type="scientific">Psychracetigena formicireducens</name>
    <dbReference type="NCBI Taxonomy" id="2986056"/>
    <lineage>
        <taxon>Bacteria</taxon>
        <taxon>Bacillati</taxon>
        <taxon>Candidatus Lithacetigenota</taxon>
        <taxon>Candidatus Psychracetigena</taxon>
    </lineage>
</organism>
<keyword evidence="3 5" id="KW-0067">ATP-binding</keyword>
<dbReference type="PROSITE" id="PS00211">
    <property type="entry name" value="ABC_TRANSPORTER_1"/>
    <property type="match status" value="1"/>
</dbReference>
<dbReference type="EMBL" id="QLTW01000008">
    <property type="protein sequence ID" value="MBT9144438.1"/>
    <property type="molecule type" value="Genomic_DNA"/>
</dbReference>
<dbReference type="InterPro" id="IPR051782">
    <property type="entry name" value="ABC_Transporter_VariousFunc"/>
</dbReference>
<dbReference type="InterPro" id="IPR003593">
    <property type="entry name" value="AAA+_ATPase"/>
</dbReference>